<dbReference type="GO" id="GO:0012505">
    <property type="term" value="C:endomembrane system"/>
    <property type="evidence" value="ECO:0007669"/>
    <property type="project" value="UniProtKB-SubCell"/>
</dbReference>
<evidence type="ECO:0000313" key="9">
    <source>
        <dbReference type="EMBL" id="QNK39548.1"/>
    </source>
</evidence>
<dbReference type="Proteomes" id="UP000515909">
    <property type="component" value="Chromosome"/>
</dbReference>
<reference evidence="8 10" key="1">
    <citation type="submission" date="2019-09" db="EMBL/GenBank/DDBJ databases">
        <title>Genome sequence of Clostridium sp. EA1.</title>
        <authorList>
            <person name="Poehlein A."/>
            <person name="Bengelsdorf F.R."/>
            <person name="Daniel R."/>
        </authorList>
    </citation>
    <scope>NUCLEOTIDE SEQUENCE [LARGE SCALE GENOMIC DNA]</scope>
    <source>
        <strain evidence="8 10">EA1</strain>
    </source>
</reference>
<dbReference type="PANTHER" id="PTHR30586:SF0">
    <property type="entry name" value="ION-TRANSLOCATING OXIDOREDUCTASE COMPLEX SUBUNIT E"/>
    <property type="match status" value="1"/>
</dbReference>
<evidence type="ECO:0000256" key="1">
    <source>
        <dbReference type="ARBA" id="ARBA00004127"/>
    </source>
</evidence>
<accession>A0A7G8T7F7</accession>
<sequence>MKNNRLVLRGAGSIFLNGLLFRNPVLIGALGMYPVAAAAWSLKNAAALSVLFFAVSLPTSLVLCALGMLVPRWFRPGLVLLISAGFYIPAGYLANLLMPGSVTSLGMAAGLMICNSVVYSRAEEYAPEHVAVAAAADSLGCSAGFSAVAFLVSMLRSALLGTFRLPAGIGFVIGRAADLPFAGFLAIGFLAALIQWVNRLRAGGARRIGRGNP</sequence>
<name>A0A6N8I1Y2_9FIRM</name>
<feature type="transmembrane region" description="Helical" evidence="7">
    <location>
        <begin position="130"/>
        <end position="159"/>
    </location>
</feature>
<evidence type="ECO:0000256" key="3">
    <source>
        <dbReference type="ARBA" id="ARBA00022692"/>
    </source>
</evidence>
<keyword evidence="10" id="KW-1185">Reference proteome</keyword>
<dbReference type="PANTHER" id="PTHR30586">
    <property type="entry name" value="ELECTRON TRANSPORT COMPLEX PROTEIN RNFE"/>
    <property type="match status" value="1"/>
</dbReference>
<keyword evidence="4" id="KW-1278">Translocase</keyword>
<organism evidence="8 10">
    <name type="scientific">Caproicibacter fermentans</name>
    <dbReference type="NCBI Taxonomy" id="2576756"/>
    <lineage>
        <taxon>Bacteria</taxon>
        <taxon>Bacillati</taxon>
        <taxon>Bacillota</taxon>
        <taxon>Clostridia</taxon>
        <taxon>Eubacteriales</taxon>
        <taxon>Acutalibacteraceae</taxon>
        <taxon>Caproicibacter</taxon>
    </lineage>
</organism>
<dbReference type="EMBL" id="VWXL01000084">
    <property type="protein sequence ID" value="MVB12116.1"/>
    <property type="molecule type" value="Genomic_DNA"/>
</dbReference>
<dbReference type="KEGG" id="cfem:HCR03_12450"/>
<evidence type="ECO:0000256" key="2">
    <source>
        <dbReference type="ARBA" id="ARBA00022448"/>
    </source>
</evidence>
<dbReference type="OrthoDB" id="1852003at2"/>
<feature type="transmembrane region" description="Helical" evidence="7">
    <location>
        <begin position="20"/>
        <end position="40"/>
    </location>
</feature>
<dbReference type="AlphaFoldDB" id="A0A6N8I1Y2"/>
<evidence type="ECO:0000313" key="8">
    <source>
        <dbReference type="EMBL" id="MVB12116.1"/>
    </source>
</evidence>
<evidence type="ECO:0000313" key="11">
    <source>
        <dbReference type="Proteomes" id="UP000515909"/>
    </source>
</evidence>
<keyword evidence="6 7" id="KW-0472">Membrane</keyword>
<evidence type="ECO:0000256" key="5">
    <source>
        <dbReference type="ARBA" id="ARBA00022989"/>
    </source>
</evidence>
<reference evidence="9 11" key="2">
    <citation type="submission" date="2020-08" db="EMBL/GenBank/DDBJ databases">
        <title>The isolate Caproiciproducens sp. 7D4C2 produces n-caproate at mildly acidic conditions from hexoses: genome and rBOX comparison with related strains and chain-elongating bacteria.</title>
        <authorList>
            <person name="Esquivel-Elizondo S."/>
            <person name="Bagci C."/>
            <person name="Temovska M."/>
            <person name="Jeon B.S."/>
            <person name="Bessarab I."/>
            <person name="Williams R.B.H."/>
            <person name="Huson D.H."/>
            <person name="Angenent L.T."/>
        </authorList>
    </citation>
    <scope>NUCLEOTIDE SEQUENCE [LARGE SCALE GENOMIC DNA]</scope>
    <source>
        <strain evidence="9 11">7D4C2</strain>
    </source>
</reference>
<evidence type="ECO:0000313" key="10">
    <source>
        <dbReference type="Proteomes" id="UP000469440"/>
    </source>
</evidence>
<dbReference type="EMBL" id="CP060286">
    <property type="protein sequence ID" value="QNK39548.1"/>
    <property type="molecule type" value="Genomic_DNA"/>
</dbReference>
<keyword evidence="5 7" id="KW-1133">Transmembrane helix</keyword>
<gene>
    <name evidence="8" type="primary">rsxE</name>
    <name evidence="8" type="ORF">CAFE_28480</name>
    <name evidence="9" type="ORF">HCR03_12450</name>
</gene>
<keyword evidence="2" id="KW-0813">Transport</keyword>
<proteinExistence type="predicted"/>
<dbReference type="GO" id="GO:0005886">
    <property type="term" value="C:plasma membrane"/>
    <property type="evidence" value="ECO:0007669"/>
    <property type="project" value="TreeGrafter"/>
</dbReference>
<feature type="transmembrane region" description="Helical" evidence="7">
    <location>
        <begin position="46"/>
        <end position="70"/>
    </location>
</feature>
<evidence type="ECO:0000256" key="7">
    <source>
        <dbReference type="SAM" id="Phobius"/>
    </source>
</evidence>
<feature type="transmembrane region" description="Helical" evidence="7">
    <location>
        <begin position="77"/>
        <end position="94"/>
    </location>
</feature>
<accession>A0A6N8I1Y2</accession>
<evidence type="ECO:0000256" key="4">
    <source>
        <dbReference type="ARBA" id="ARBA00022967"/>
    </source>
</evidence>
<feature type="transmembrane region" description="Helical" evidence="7">
    <location>
        <begin position="100"/>
        <end position="118"/>
    </location>
</feature>
<dbReference type="Proteomes" id="UP000469440">
    <property type="component" value="Unassembled WGS sequence"/>
</dbReference>
<feature type="transmembrane region" description="Helical" evidence="7">
    <location>
        <begin position="179"/>
        <end position="197"/>
    </location>
</feature>
<dbReference type="PIRSF" id="PIRSF006102">
    <property type="entry name" value="NQR_DE"/>
    <property type="match status" value="1"/>
</dbReference>
<dbReference type="InterPro" id="IPR003667">
    <property type="entry name" value="NqrDE/RnfAE"/>
</dbReference>
<dbReference type="RefSeq" id="WP_156991007.1">
    <property type="nucleotide sequence ID" value="NZ_CP060286.1"/>
</dbReference>
<keyword evidence="3 7" id="KW-0812">Transmembrane</keyword>
<evidence type="ECO:0000256" key="6">
    <source>
        <dbReference type="ARBA" id="ARBA00023136"/>
    </source>
</evidence>
<comment type="subcellular location">
    <subcellularLocation>
        <location evidence="1">Endomembrane system</location>
        <topology evidence="1">Multi-pass membrane protein</topology>
    </subcellularLocation>
</comment>
<dbReference type="Pfam" id="PF02508">
    <property type="entry name" value="Rnf-Nqr"/>
    <property type="match status" value="1"/>
</dbReference>
<protein>
    <submittedName>
        <fullName evidence="8">Electron transport complex subunit RsxE</fullName>
    </submittedName>
</protein>